<keyword evidence="2" id="KW-1185">Reference proteome</keyword>
<accession>A0ACC0MZ71</accession>
<dbReference type="EMBL" id="CM046394">
    <property type="protein sequence ID" value="KAI8545593.1"/>
    <property type="molecule type" value="Genomic_DNA"/>
</dbReference>
<comment type="caution">
    <text evidence="1">The sequence shown here is derived from an EMBL/GenBank/DDBJ whole genome shotgun (WGS) entry which is preliminary data.</text>
</comment>
<evidence type="ECO:0000313" key="1">
    <source>
        <dbReference type="EMBL" id="KAI8545593.1"/>
    </source>
</evidence>
<reference evidence="1" key="1">
    <citation type="submission" date="2022-02" db="EMBL/GenBank/DDBJ databases">
        <title>Plant Genome Project.</title>
        <authorList>
            <person name="Zhang R.-G."/>
        </authorList>
    </citation>
    <scope>NUCLEOTIDE SEQUENCE</scope>
    <source>
        <strain evidence="1">AT1</strain>
    </source>
</reference>
<gene>
    <name evidence="1" type="ORF">RHMOL_Rhmol07G0051500</name>
</gene>
<evidence type="ECO:0000313" key="2">
    <source>
        <dbReference type="Proteomes" id="UP001062846"/>
    </source>
</evidence>
<protein>
    <submittedName>
        <fullName evidence="1">Uncharacterized protein</fullName>
    </submittedName>
</protein>
<name>A0ACC0MZ71_RHOML</name>
<sequence length="131" mass="14214">MIASYSSKTMASSLQTLTSAAEPQSSGHFQFEPGPNKDISLCLQDQEYTENVKEVQVYLDKVCPISILGSCGQVLQRDKLVSSVMFSILEVRKIVRPGCSQELLNIALSSMSSLVGILSVMSSEPKPRASL</sequence>
<organism evidence="1 2">
    <name type="scientific">Rhododendron molle</name>
    <name type="common">Chinese azalea</name>
    <name type="synonym">Azalea mollis</name>
    <dbReference type="NCBI Taxonomy" id="49168"/>
    <lineage>
        <taxon>Eukaryota</taxon>
        <taxon>Viridiplantae</taxon>
        <taxon>Streptophyta</taxon>
        <taxon>Embryophyta</taxon>
        <taxon>Tracheophyta</taxon>
        <taxon>Spermatophyta</taxon>
        <taxon>Magnoliopsida</taxon>
        <taxon>eudicotyledons</taxon>
        <taxon>Gunneridae</taxon>
        <taxon>Pentapetalae</taxon>
        <taxon>asterids</taxon>
        <taxon>Ericales</taxon>
        <taxon>Ericaceae</taxon>
        <taxon>Ericoideae</taxon>
        <taxon>Rhodoreae</taxon>
        <taxon>Rhododendron</taxon>
    </lineage>
</organism>
<dbReference type="Proteomes" id="UP001062846">
    <property type="component" value="Chromosome 7"/>
</dbReference>
<proteinExistence type="predicted"/>